<dbReference type="GO" id="GO:0005524">
    <property type="term" value="F:ATP binding"/>
    <property type="evidence" value="ECO:0007669"/>
    <property type="project" value="UniProtKB-KW"/>
</dbReference>
<dbReference type="InterPro" id="IPR027417">
    <property type="entry name" value="P-loop_NTPase"/>
</dbReference>
<dbReference type="GO" id="GO:0007018">
    <property type="term" value="P:microtubule-based movement"/>
    <property type="evidence" value="ECO:0007669"/>
    <property type="project" value="InterPro"/>
</dbReference>
<evidence type="ECO:0000256" key="1">
    <source>
        <dbReference type="ARBA" id="ARBA00022741"/>
    </source>
</evidence>
<feature type="domain" description="Kinesin motor" evidence="4">
    <location>
        <begin position="1"/>
        <end position="50"/>
    </location>
</feature>
<evidence type="ECO:0000256" key="2">
    <source>
        <dbReference type="ARBA" id="ARBA00022840"/>
    </source>
</evidence>
<dbReference type="GO" id="GO:0003777">
    <property type="term" value="F:microtubule motor activity"/>
    <property type="evidence" value="ECO:0007669"/>
    <property type="project" value="InterPro"/>
</dbReference>
<name>A0A0M3JM63_ANISI</name>
<dbReference type="InterPro" id="IPR001752">
    <property type="entry name" value="Kinesin_motor_dom"/>
</dbReference>
<keyword evidence="2" id="KW-0067">ATP-binding</keyword>
<reference evidence="5 6" key="1">
    <citation type="submission" date="2017-02" db="UniProtKB">
        <authorList>
            <consortium name="WormBaseParasite"/>
        </authorList>
    </citation>
    <scope>IDENTIFICATION</scope>
</reference>
<dbReference type="WBParaSite" id="ASIM_0000874501-mRNA-1">
    <property type="protein sequence ID" value="ASIM_0000874501-mRNA-1"/>
    <property type="gene ID" value="ASIM_0000874501"/>
</dbReference>
<comment type="similarity">
    <text evidence="3">Belongs to the TRAFAC class myosin-kinesin ATPase superfamily. Kinesin family.</text>
</comment>
<dbReference type="SUPFAM" id="SSF52540">
    <property type="entry name" value="P-loop containing nucleoside triphosphate hydrolases"/>
    <property type="match status" value="1"/>
</dbReference>
<evidence type="ECO:0000259" key="4">
    <source>
        <dbReference type="PROSITE" id="PS50067"/>
    </source>
</evidence>
<dbReference type="AlphaFoldDB" id="A0A0M3JM63"/>
<dbReference type="WBParaSite" id="ASIM_0000662701-mRNA-1">
    <property type="protein sequence ID" value="ASIM_0000662701-mRNA-1"/>
    <property type="gene ID" value="ASIM_0000662701"/>
</dbReference>
<accession>A0A0M3JM63</accession>
<sequence>LLSKDSKTRLELKERPDVGVYVKDLSSFVTKSVEEIQHVMSVGHANRSVG</sequence>
<proteinExistence type="inferred from homology"/>
<keyword evidence="1" id="KW-0547">Nucleotide-binding</keyword>
<protein>
    <submittedName>
        <fullName evidence="5 6">Kinesin-like protein KIF3B (inferred by orthology to a human protein)</fullName>
    </submittedName>
</protein>
<comment type="caution">
    <text evidence="3">Lacks conserved residue(s) required for the propagation of feature annotation.</text>
</comment>
<dbReference type="PROSITE" id="PS50067">
    <property type="entry name" value="KINESIN_MOTOR_2"/>
    <property type="match status" value="1"/>
</dbReference>
<evidence type="ECO:0000313" key="5">
    <source>
        <dbReference type="WBParaSite" id="ASIM_0000662701-mRNA-1"/>
    </source>
</evidence>
<dbReference type="GO" id="GO:0008017">
    <property type="term" value="F:microtubule binding"/>
    <property type="evidence" value="ECO:0007669"/>
    <property type="project" value="InterPro"/>
</dbReference>
<dbReference type="InterPro" id="IPR036961">
    <property type="entry name" value="Kinesin_motor_dom_sf"/>
</dbReference>
<evidence type="ECO:0000256" key="3">
    <source>
        <dbReference type="PROSITE-ProRule" id="PRU00283"/>
    </source>
</evidence>
<evidence type="ECO:0000313" key="6">
    <source>
        <dbReference type="WBParaSite" id="ASIM_0000874501-mRNA-1"/>
    </source>
</evidence>
<dbReference type="Gene3D" id="3.40.850.10">
    <property type="entry name" value="Kinesin motor domain"/>
    <property type="match status" value="1"/>
</dbReference>
<organism evidence="6">
    <name type="scientific">Anisakis simplex</name>
    <name type="common">Herring worm</name>
    <dbReference type="NCBI Taxonomy" id="6269"/>
    <lineage>
        <taxon>Eukaryota</taxon>
        <taxon>Metazoa</taxon>
        <taxon>Ecdysozoa</taxon>
        <taxon>Nematoda</taxon>
        <taxon>Chromadorea</taxon>
        <taxon>Rhabditida</taxon>
        <taxon>Spirurina</taxon>
        <taxon>Ascaridomorpha</taxon>
        <taxon>Ascaridoidea</taxon>
        <taxon>Anisakidae</taxon>
        <taxon>Anisakis</taxon>
        <taxon>Anisakis simplex complex</taxon>
    </lineage>
</organism>